<dbReference type="Proteomes" id="UP000051236">
    <property type="component" value="Unassembled WGS sequence"/>
</dbReference>
<proteinExistence type="predicted"/>
<sequence length="276" mass="30875">MGTMATDFSAILKQTRHQQHLTQKQLASGICSQPMLSAIEHGRYMPNAQLLIALCQRLKLSLDQISLAQNFNISANQNFDQTLNDLCNQHHYQQLLTFLAQDSVLASIQTDQQTQAYYYYLGVAKLHTQGLTAAKESLQLSLAGPGAQNPTTLTRLGQASLGYIAAAENLPQTAAKNFTLAVKALAETNYDANQNVLFYLIALGYFKLNQLQASLDWVNQGIEFTSDHDSHYLLANYYYLLARVAQASAQSDLQLEASQRQTFIQDLFHEKIFKDF</sequence>
<gene>
    <name evidence="2" type="ORF">FC83_GL001873</name>
</gene>
<reference evidence="2 3" key="1">
    <citation type="journal article" date="2015" name="Genome Announc.">
        <title>Expanding the biotechnology potential of lactobacilli through comparative genomics of 213 strains and associated genera.</title>
        <authorList>
            <person name="Sun Z."/>
            <person name="Harris H.M."/>
            <person name="McCann A."/>
            <person name="Guo C."/>
            <person name="Argimon S."/>
            <person name="Zhang W."/>
            <person name="Yang X."/>
            <person name="Jeffery I.B."/>
            <person name="Cooney J.C."/>
            <person name="Kagawa T.F."/>
            <person name="Liu W."/>
            <person name="Song Y."/>
            <person name="Salvetti E."/>
            <person name="Wrobel A."/>
            <person name="Rasinkangas P."/>
            <person name="Parkhill J."/>
            <person name="Rea M.C."/>
            <person name="O'Sullivan O."/>
            <person name="Ritari J."/>
            <person name="Douillard F.P."/>
            <person name="Paul Ross R."/>
            <person name="Yang R."/>
            <person name="Briner A.E."/>
            <person name="Felis G.E."/>
            <person name="de Vos W.M."/>
            <person name="Barrangou R."/>
            <person name="Klaenhammer T.R."/>
            <person name="Caufield P.W."/>
            <person name="Cui Y."/>
            <person name="Zhang H."/>
            <person name="O'Toole P.W."/>
        </authorList>
    </citation>
    <scope>NUCLEOTIDE SEQUENCE [LARGE SCALE GENOMIC DNA]</scope>
    <source>
        <strain evidence="2 3">DSM 18527</strain>
    </source>
</reference>
<dbReference type="PATRIC" id="fig|1423734.3.peg.1896"/>
<dbReference type="SMART" id="SM00530">
    <property type="entry name" value="HTH_XRE"/>
    <property type="match status" value="1"/>
</dbReference>
<dbReference type="CDD" id="cd00093">
    <property type="entry name" value="HTH_XRE"/>
    <property type="match status" value="1"/>
</dbReference>
<evidence type="ECO:0000313" key="3">
    <source>
        <dbReference type="Proteomes" id="UP000051236"/>
    </source>
</evidence>
<dbReference type="InterPro" id="IPR001387">
    <property type="entry name" value="Cro/C1-type_HTH"/>
</dbReference>
<dbReference type="Pfam" id="PF01381">
    <property type="entry name" value="HTH_3"/>
    <property type="match status" value="1"/>
</dbReference>
<dbReference type="SUPFAM" id="SSF48452">
    <property type="entry name" value="TPR-like"/>
    <property type="match status" value="1"/>
</dbReference>
<keyword evidence="3" id="KW-1185">Reference proteome</keyword>
<dbReference type="Gene3D" id="1.25.40.10">
    <property type="entry name" value="Tetratricopeptide repeat domain"/>
    <property type="match status" value="1"/>
</dbReference>
<accession>A0A0R1XYA0</accession>
<protein>
    <submittedName>
        <fullName evidence="2">XRE family transcriptional regulator</fullName>
    </submittedName>
</protein>
<evidence type="ECO:0000259" key="1">
    <source>
        <dbReference type="PROSITE" id="PS50943"/>
    </source>
</evidence>
<dbReference type="PANTHER" id="PTHR37038">
    <property type="entry name" value="TRANSCRIPTIONAL REGULATOR-RELATED"/>
    <property type="match status" value="1"/>
</dbReference>
<dbReference type="AlphaFoldDB" id="A0A0R1XYA0"/>
<dbReference type="PROSITE" id="PS50943">
    <property type="entry name" value="HTH_CROC1"/>
    <property type="match status" value="1"/>
</dbReference>
<dbReference type="eggNOG" id="COG1396">
    <property type="taxonomic scope" value="Bacteria"/>
</dbReference>
<name>A0A0R1XYA0_9LACO</name>
<feature type="domain" description="HTH cro/C1-type" evidence="1">
    <location>
        <begin position="12"/>
        <end position="65"/>
    </location>
</feature>
<dbReference type="EMBL" id="AZGA01000018">
    <property type="protein sequence ID" value="KRM35026.1"/>
    <property type="molecule type" value="Genomic_DNA"/>
</dbReference>
<dbReference type="PANTHER" id="PTHR37038:SF14">
    <property type="entry name" value="TRANSCRIPTIONAL ACTIVATOR"/>
    <property type="match status" value="1"/>
</dbReference>
<dbReference type="InterPro" id="IPR010982">
    <property type="entry name" value="Lambda_DNA-bd_dom_sf"/>
</dbReference>
<organism evidence="2 3">
    <name type="scientific">Agrilactobacillus composti DSM 18527 = JCM 14202</name>
    <dbReference type="NCBI Taxonomy" id="1423734"/>
    <lineage>
        <taxon>Bacteria</taxon>
        <taxon>Bacillati</taxon>
        <taxon>Bacillota</taxon>
        <taxon>Bacilli</taxon>
        <taxon>Lactobacillales</taxon>
        <taxon>Lactobacillaceae</taxon>
        <taxon>Agrilactobacillus</taxon>
    </lineage>
</organism>
<evidence type="ECO:0000313" key="2">
    <source>
        <dbReference type="EMBL" id="KRM35026.1"/>
    </source>
</evidence>
<dbReference type="STRING" id="1423734.FC83_GL001873"/>
<dbReference type="SUPFAM" id="SSF47413">
    <property type="entry name" value="lambda repressor-like DNA-binding domains"/>
    <property type="match status" value="1"/>
</dbReference>
<dbReference type="InterPro" id="IPR011990">
    <property type="entry name" value="TPR-like_helical_dom_sf"/>
</dbReference>
<dbReference type="GO" id="GO:0003677">
    <property type="term" value="F:DNA binding"/>
    <property type="evidence" value="ECO:0007669"/>
    <property type="project" value="InterPro"/>
</dbReference>
<comment type="caution">
    <text evidence="2">The sequence shown here is derived from an EMBL/GenBank/DDBJ whole genome shotgun (WGS) entry which is preliminary data.</text>
</comment>
<dbReference type="InterPro" id="IPR053163">
    <property type="entry name" value="HTH-type_regulator_Rgg"/>
</dbReference>